<reference evidence="1 2" key="1">
    <citation type="journal article" date="2018" name="Mol. Biol. Evol.">
        <title>Broad Genomic Sampling Reveals a Smut Pathogenic Ancestry of the Fungal Clade Ustilaginomycotina.</title>
        <authorList>
            <person name="Kijpornyongpan T."/>
            <person name="Mondo S.J."/>
            <person name="Barry K."/>
            <person name="Sandor L."/>
            <person name="Lee J."/>
            <person name="Lipzen A."/>
            <person name="Pangilinan J."/>
            <person name="LaButti K."/>
            <person name="Hainaut M."/>
            <person name="Henrissat B."/>
            <person name="Grigoriev I.V."/>
            <person name="Spatafora J.W."/>
            <person name="Aime M.C."/>
        </authorList>
    </citation>
    <scope>NUCLEOTIDE SEQUENCE [LARGE SCALE GENOMIC DNA]</scope>
    <source>
        <strain evidence="1 2">SA 807</strain>
    </source>
</reference>
<dbReference type="Proteomes" id="UP000245626">
    <property type="component" value="Unassembled WGS sequence"/>
</dbReference>
<sequence length="113" mass="12844">MYCMYIHYFSLVPLLGLTLSQSFPTKVWLDHLRSSHPLPLFARTGDGSDHSKKENISSKKKCKKRLDSDVRPKASPSPLDREMNLILPSVPFLFDLSTCPVYLNPQPPHLPLP</sequence>
<organism evidence="1 2">
    <name type="scientific">Violaceomyces palustris</name>
    <dbReference type="NCBI Taxonomy" id="1673888"/>
    <lineage>
        <taxon>Eukaryota</taxon>
        <taxon>Fungi</taxon>
        <taxon>Dikarya</taxon>
        <taxon>Basidiomycota</taxon>
        <taxon>Ustilaginomycotina</taxon>
        <taxon>Ustilaginomycetes</taxon>
        <taxon>Violaceomycetales</taxon>
        <taxon>Violaceomycetaceae</taxon>
        <taxon>Violaceomyces</taxon>
    </lineage>
</organism>
<gene>
    <name evidence="1" type="ORF">IE53DRAFT_151735</name>
</gene>
<dbReference type="EMBL" id="KZ820068">
    <property type="protein sequence ID" value="PWN49314.1"/>
    <property type="molecule type" value="Genomic_DNA"/>
</dbReference>
<accession>A0ACD0NUG5</accession>
<protein>
    <submittedName>
        <fullName evidence="1">Uncharacterized protein</fullName>
    </submittedName>
</protein>
<keyword evidence="2" id="KW-1185">Reference proteome</keyword>
<evidence type="ECO:0000313" key="2">
    <source>
        <dbReference type="Proteomes" id="UP000245626"/>
    </source>
</evidence>
<name>A0ACD0NUG5_9BASI</name>
<proteinExistence type="predicted"/>
<evidence type="ECO:0000313" key="1">
    <source>
        <dbReference type="EMBL" id="PWN49314.1"/>
    </source>
</evidence>